<evidence type="ECO:0000313" key="1">
    <source>
        <dbReference type="EMBL" id="ORJ18632.1"/>
    </source>
</evidence>
<dbReference type="Pfam" id="PF11072">
    <property type="entry name" value="DUF2859"/>
    <property type="match status" value="1"/>
</dbReference>
<sequence>MKKIMIIGIGIFFTGITQGDATLIINVNAHAEAAMLPVSTPEMTPGIVSDRPLNLPGIGMLFLLGDDPTSVAWLTKNALQLKRHRAEGLAVNIKDIDDLQALRQLAPSVRISPASGSELSRRLQLFHYPVVLTDKALSQQLSHE</sequence>
<reference evidence="1 2" key="1">
    <citation type="journal article" date="2017" name="Int. J. Syst. Evol. Microbiol.">
        <title>Rouxiella badensis sp. nov. and Rouxiella silvae sp. nov. isolated from peat bog soil in Germany and emendation of the genus description.</title>
        <authorList>
            <person name="Le Fleche-Mateos A."/>
            <person name="Kugler J.H."/>
            <person name="Hansen S.H."/>
            <person name="Syldatk C."/>
            <person name="Hausmann R."/>
            <person name="Lomprez F."/>
            <person name="Vandenbogaert M."/>
            <person name="Manuguerra J.C."/>
            <person name="Grimont P.A."/>
        </authorList>
    </citation>
    <scope>NUCLEOTIDE SEQUENCE [LARGE SCALE GENOMIC DNA]</scope>
    <source>
        <strain evidence="1 2">213</strain>
    </source>
</reference>
<accession>A0ABX3TTT2</accession>
<keyword evidence="2" id="KW-1185">Reference proteome</keyword>
<gene>
    <name evidence="1" type="ORF">BS639_24260</name>
</gene>
<dbReference type="Proteomes" id="UP000192722">
    <property type="component" value="Unassembled WGS sequence"/>
</dbReference>
<dbReference type="RefSeq" id="WP_084984607.1">
    <property type="nucleotide sequence ID" value="NZ_CBCSCF010000004.1"/>
</dbReference>
<protein>
    <recommendedName>
        <fullName evidence="3">Integrating conjugative element protein</fullName>
    </recommendedName>
</protein>
<evidence type="ECO:0000313" key="2">
    <source>
        <dbReference type="Proteomes" id="UP000192722"/>
    </source>
</evidence>
<evidence type="ECO:0008006" key="3">
    <source>
        <dbReference type="Google" id="ProtNLM"/>
    </source>
</evidence>
<dbReference type="InterPro" id="IPR021300">
    <property type="entry name" value="Integr_conj_element_PFL4695"/>
</dbReference>
<proteinExistence type="predicted"/>
<dbReference type="NCBIfam" id="TIGR03765">
    <property type="entry name" value="ICE_PFL_4695"/>
    <property type="match status" value="1"/>
</dbReference>
<name>A0ABX3TTT2_9GAMM</name>
<organism evidence="1 2">
    <name type="scientific">Rouxiella silvae</name>
    <dbReference type="NCBI Taxonomy" id="1646373"/>
    <lineage>
        <taxon>Bacteria</taxon>
        <taxon>Pseudomonadati</taxon>
        <taxon>Pseudomonadota</taxon>
        <taxon>Gammaproteobacteria</taxon>
        <taxon>Enterobacterales</taxon>
        <taxon>Yersiniaceae</taxon>
        <taxon>Rouxiella</taxon>
    </lineage>
</organism>
<dbReference type="EMBL" id="MRWD01000104">
    <property type="protein sequence ID" value="ORJ18632.1"/>
    <property type="molecule type" value="Genomic_DNA"/>
</dbReference>
<comment type="caution">
    <text evidence="1">The sequence shown here is derived from an EMBL/GenBank/DDBJ whole genome shotgun (WGS) entry which is preliminary data.</text>
</comment>